<dbReference type="SUPFAM" id="SSF50630">
    <property type="entry name" value="Acid proteases"/>
    <property type="match status" value="1"/>
</dbReference>
<comment type="caution">
    <text evidence="2">The sequence shown here is derived from an EMBL/GenBank/DDBJ whole genome shotgun (WGS) entry which is preliminary data.</text>
</comment>
<organism evidence="2 3">
    <name type="scientific">Mucuna pruriens</name>
    <name type="common">Velvet bean</name>
    <name type="synonym">Dolichos pruriens</name>
    <dbReference type="NCBI Taxonomy" id="157652"/>
    <lineage>
        <taxon>Eukaryota</taxon>
        <taxon>Viridiplantae</taxon>
        <taxon>Streptophyta</taxon>
        <taxon>Embryophyta</taxon>
        <taxon>Tracheophyta</taxon>
        <taxon>Spermatophyta</taxon>
        <taxon>Magnoliopsida</taxon>
        <taxon>eudicotyledons</taxon>
        <taxon>Gunneridae</taxon>
        <taxon>Pentapetalae</taxon>
        <taxon>rosids</taxon>
        <taxon>fabids</taxon>
        <taxon>Fabales</taxon>
        <taxon>Fabaceae</taxon>
        <taxon>Papilionoideae</taxon>
        <taxon>50 kb inversion clade</taxon>
        <taxon>NPAAA clade</taxon>
        <taxon>indigoferoid/millettioid clade</taxon>
        <taxon>Phaseoleae</taxon>
        <taxon>Mucuna</taxon>
    </lineage>
</organism>
<sequence length="478" mass="54107">MKFQQHMNAIMHDLKMQIGQLANSVSQIHSNRSRNLPSQTIPNPKGWNMSVVTLKSNKELQVMPRPNPNPTNTESKTKADSRAKTTLLPFPSRSLLARKPKTDDDFLQMSPKYAKFLKDLCIHKRKKLKVRAEVGGVLSTFIQKEVTTRTQPTLSGKCRDPGIFSIPCTIGDCTFVDAMLDLGASINVMPASVYKSLNFEDLEPTGIVIQLANRSVVQPVGILKDVLVQVNELIFPTDFYVLNMEDETYGKRSTLILGRPFLMTARTKIDVYAGTLSMEFRNNEASPKDHSLYSIDMIEELVEEFTQLDFGSSITKEADFTNKTEVLDPFDFGNHVCRHNEEPDCSISARIQVVERLTLSQMATTNAESDLASEGRKLTKAKTTSPHQAPNPYQAGKERKLQLQELEELHLKAYENCRIYKQKVKQFHDNQILRKEFKVDQKVLLFNSGLKLIPGKLHSRWDSPFVIANIFPYGAIEL</sequence>
<protein>
    <recommendedName>
        <fullName evidence="4">Retropepsins domain-containing protein</fullName>
    </recommendedName>
</protein>
<dbReference type="PANTHER" id="PTHR33067">
    <property type="entry name" value="RNA-DIRECTED DNA POLYMERASE-RELATED"/>
    <property type="match status" value="1"/>
</dbReference>
<accession>A0A371F6J7</accession>
<evidence type="ECO:0000256" key="1">
    <source>
        <dbReference type="SAM" id="MobiDB-lite"/>
    </source>
</evidence>
<dbReference type="CDD" id="cd00303">
    <property type="entry name" value="retropepsin_like"/>
    <property type="match status" value="1"/>
</dbReference>
<dbReference type="Proteomes" id="UP000257109">
    <property type="component" value="Unassembled WGS sequence"/>
</dbReference>
<name>A0A371F6J7_MUCPR</name>
<dbReference type="Pfam" id="PF13650">
    <property type="entry name" value="Asp_protease_2"/>
    <property type="match status" value="1"/>
</dbReference>
<feature type="region of interest" description="Disordered" evidence="1">
    <location>
        <begin position="61"/>
        <end position="83"/>
    </location>
</feature>
<evidence type="ECO:0000313" key="3">
    <source>
        <dbReference type="Proteomes" id="UP000257109"/>
    </source>
</evidence>
<feature type="region of interest" description="Disordered" evidence="1">
    <location>
        <begin position="365"/>
        <end position="395"/>
    </location>
</feature>
<dbReference type="OrthoDB" id="1433126at2759"/>
<keyword evidence="3" id="KW-1185">Reference proteome</keyword>
<evidence type="ECO:0008006" key="4">
    <source>
        <dbReference type="Google" id="ProtNLM"/>
    </source>
</evidence>
<proteinExistence type="predicted"/>
<dbReference type="InterPro" id="IPR021109">
    <property type="entry name" value="Peptidase_aspartic_dom_sf"/>
</dbReference>
<feature type="non-terminal residue" evidence="2">
    <location>
        <position position="1"/>
    </location>
</feature>
<dbReference type="AlphaFoldDB" id="A0A371F6J7"/>
<dbReference type="EMBL" id="QJKJ01010376">
    <property type="protein sequence ID" value="RDX73865.1"/>
    <property type="molecule type" value="Genomic_DNA"/>
</dbReference>
<evidence type="ECO:0000313" key="2">
    <source>
        <dbReference type="EMBL" id="RDX73865.1"/>
    </source>
</evidence>
<dbReference type="PANTHER" id="PTHR33067:SF15">
    <property type="entry name" value="RNA-DIRECTED DNA POLYMERASE"/>
    <property type="match status" value="1"/>
</dbReference>
<dbReference type="Gene3D" id="2.40.70.10">
    <property type="entry name" value="Acid Proteases"/>
    <property type="match status" value="1"/>
</dbReference>
<gene>
    <name evidence="2" type="ORF">CR513_46467</name>
</gene>
<reference evidence="2" key="1">
    <citation type="submission" date="2018-05" db="EMBL/GenBank/DDBJ databases">
        <title>Draft genome of Mucuna pruriens seed.</title>
        <authorList>
            <person name="Nnadi N.E."/>
            <person name="Vos R."/>
            <person name="Hasami M.H."/>
            <person name="Devisetty U.K."/>
            <person name="Aguiy J.C."/>
        </authorList>
    </citation>
    <scope>NUCLEOTIDE SEQUENCE [LARGE SCALE GENOMIC DNA]</scope>
    <source>
        <strain evidence="2">JCA_2017</strain>
    </source>
</reference>